<dbReference type="PANTHER" id="PTHR19308:SF39">
    <property type="entry name" value="PHOSPHATIDYLCHOLINE TRANSFER PROTEIN"/>
    <property type="match status" value="1"/>
</dbReference>
<feature type="domain" description="PX" evidence="1">
    <location>
        <begin position="1"/>
        <end position="126"/>
    </location>
</feature>
<sequence>MVRFECEVSDPQTLGGSSTSYLFTIHTDCPAYAELGVSTGAGDLRRIDVRRRYSEFEKVFKKLLEIEGAPALPTLPPKRLFGSNSASVVEERRAFFETAMGVIGTCDALRQSQYLTNLLNDVPPPDYPKLKESLHEKCKEVFSVPEDEWKLKSEKKTAKVWFRKLAGSAEGSDLWMVRSEIVVPVPSDDFAEVYYDLAQWEKWTKDITFRPLEDVADGSQCMHVTYKCPVIDDRDSVYYSVQFNGMPLHEGAEHCQYTVAQSVQHSLAPKVKGVVRANVFLSVTTVEPAGPDGKSTRFRTYTHADPKGSVPTAVVNQMAGQGISELIAMGDYMCKTLARK</sequence>
<dbReference type="CDD" id="cd06093">
    <property type="entry name" value="PX_domain"/>
    <property type="match status" value="1"/>
</dbReference>
<dbReference type="Gene3D" id="3.30.530.20">
    <property type="match status" value="1"/>
</dbReference>
<dbReference type="InterPro" id="IPR023393">
    <property type="entry name" value="START-like_dom_sf"/>
</dbReference>
<evidence type="ECO:0008006" key="4">
    <source>
        <dbReference type="Google" id="ProtNLM"/>
    </source>
</evidence>
<organism evidence="3">
    <name type="scientific">Prasinoderma coloniale</name>
    <dbReference type="NCBI Taxonomy" id="156133"/>
    <lineage>
        <taxon>Eukaryota</taxon>
        <taxon>Viridiplantae</taxon>
        <taxon>Prasinodermophyta</taxon>
        <taxon>Prasinodermophyceae</taxon>
        <taxon>Prasinodermales</taxon>
        <taxon>Prasinodermaceae</taxon>
        <taxon>Prasinoderma</taxon>
    </lineage>
</organism>
<dbReference type="GO" id="GO:0005768">
    <property type="term" value="C:endosome"/>
    <property type="evidence" value="ECO:0007669"/>
    <property type="project" value="UniProtKB-ARBA"/>
</dbReference>
<proteinExistence type="predicted"/>
<dbReference type="InterPro" id="IPR001683">
    <property type="entry name" value="PX_dom"/>
</dbReference>
<dbReference type="InterPro" id="IPR051213">
    <property type="entry name" value="START_lipid_transfer"/>
</dbReference>
<dbReference type="PROSITE" id="PS50195">
    <property type="entry name" value="PX"/>
    <property type="match status" value="1"/>
</dbReference>
<dbReference type="Gene3D" id="3.30.1520.10">
    <property type="entry name" value="Phox-like domain"/>
    <property type="match status" value="1"/>
</dbReference>
<reference evidence="3" key="1">
    <citation type="submission" date="2021-01" db="EMBL/GenBank/DDBJ databases">
        <authorList>
            <person name="Corre E."/>
            <person name="Pelletier E."/>
            <person name="Niang G."/>
            <person name="Scheremetjew M."/>
            <person name="Finn R."/>
            <person name="Kale V."/>
            <person name="Holt S."/>
            <person name="Cochrane G."/>
            <person name="Meng A."/>
            <person name="Brown T."/>
            <person name="Cohen L."/>
        </authorList>
    </citation>
    <scope>NUCLEOTIDE SEQUENCE</scope>
    <source>
        <strain evidence="3">CCMP1413</strain>
    </source>
</reference>
<dbReference type="GO" id="GO:0035091">
    <property type="term" value="F:phosphatidylinositol binding"/>
    <property type="evidence" value="ECO:0007669"/>
    <property type="project" value="InterPro"/>
</dbReference>
<accession>A0A7R9TIG8</accession>
<dbReference type="CDD" id="cd00177">
    <property type="entry name" value="START"/>
    <property type="match status" value="1"/>
</dbReference>
<dbReference type="InterPro" id="IPR002913">
    <property type="entry name" value="START_lipid-bd_dom"/>
</dbReference>
<dbReference type="AlphaFoldDB" id="A0A7R9TIG8"/>
<evidence type="ECO:0000259" key="2">
    <source>
        <dbReference type="PROSITE" id="PS50848"/>
    </source>
</evidence>
<dbReference type="Pfam" id="PF01852">
    <property type="entry name" value="START"/>
    <property type="match status" value="1"/>
</dbReference>
<dbReference type="SUPFAM" id="SSF64268">
    <property type="entry name" value="PX domain"/>
    <property type="match status" value="1"/>
</dbReference>
<dbReference type="InterPro" id="IPR036871">
    <property type="entry name" value="PX_dom_sf"/>
</dbReference>
<gene>
    <name evidence="3" type="ORF">PCOL08062_LOCUS4731</name>
</gene>
<feature type="domain" description="START" evidence="2">
    <location>
        <begin position="146"/>
        <end position="339"/>
    </location>
</feature>
<protein>
    <recommendedName>
        <fullName evidence="4">START domain-containing protein</fullName>
    </recommendedName>
</protein>
<dbReference type="PANTHER" id="PTHR19308">
    <property type="entry name" value="PHOSPHATIDYLCHOLINE TRANSFER PROTEIN"/>
    <property type="match status" value="1"/>
</dbReference>
<dbReference type="PROSITE" id="PS50848">
    <property type="entry name" value="START"/>
    <property type="match status" value="1"/>
</dbReference>
<evidence type="ECO:0000259" key="1">
    <source>
        <dbReference type="PROSITE" id="PS50195"/>
    </source>
</evidence>
<dbReference type="EMBL" id="HBDZ01006192">
    <property type="protein sequence ID" value="CAD8236596.1"/>
    <property type="molecule type" value="Transcribed_RNA"/>
</dbReference>
<dbReference type="SUPFAM" id="SSF55961">
    <property type="entry name" value="Bet v1-like"/>
    <property type="match status" value="1"/>
</dbReference>
<dbReference type="Pfam" id="PF00787">
    <property type="entry name" value="PX"/>
    <property type="match status" value="1"/>
</dbReference>
<name>A0A7R9TIG8_9VIRI</name>
<evidence type="ECO:0000313" key="3">
    <source>
        <dbReference type="EMBL" id="CAD8236596.1"/>
    </source>
</evidence>